<evidence type="ECO:0000313" key="2">
    <source>
        <dbReference type="EMBL" id="GLB49650.1"/>
    </source>
</evidence>
<organism evidence="2 3">
    <name type="scientific">Neptunitalea lumnitzerae</name>
    <dbReference type="NCBI Taxonomy" id="2965509"/>
    <lineage>
        <taxon>Bacteria</taxon>
        <taxon>Pseudomonadati</taxon>
        <taxon>Bacteroidota</taxon>
        <taxon>Flavobacteriia</taxon>
        <taxon>Flavobacteriales</taxon>
        <taxon>Flavobacteriaceae</taxon>
        <taxon>Neptunitalea</taxon>
    </lineage>
</organism>
<protein>
    <recommendedName>
        <fullName evidence="4">Esterase</fullName>
    </recommendedName>
</protein>
<dbReference type="Gene3D" id="2.60.40.10">
    <property type="entry name" value="Immunoglobulins"/>
    <property type="match status" value="1"/>
</dbReference>
<name>A0ABQ5MJR4_9FLAO</name>
<dbReference type="Pfam" id="PF00756">
    <property type="entry name" value="Esterase"/>
    <property type="match status" value="1"/>
</dbReference>
<dbReference type="InterPro" id="IPR029058">
    <property type="entry name" value="AB_hydrolase_fold"/>
</dbReference>
<dbReference type="InterPro" id="IPR000801">
    <property type="entry name" value="Esterase-like"/>
</dbReference>
<gene>
    <name evidence="2" type="ORF">Y10_20180</name>
</gene>
<comment type="caution">
    <text evidence="2">The sequence shown here is derived from an EMBL/GenBank/DDBJ whole genome shotgun (WGS) entry which is preliminary data.</text>
</comment>
<dbReference type="InterPro" id="IPR050583">
    <property type="entry name" value="Mycobacterial_A85_antigen"/>
</dbReference>
<evidence type="ECO:0000256" key="1">
    <source>
        <dbReference type="SAM" id="SignalP"/>
    </source>
</evidence>
<sequence>MKHICSALLFFVVCSLTAQEAIFSAAAVNSPKVNADNTVTFYLKNNTASKIQLVGDWLPKTDNVTIPVDLVKTNDLWKYTTKALSPELHTYNFVIDGVKTTDPGNPFVIRDVSSLMNVFFIKGGNADYYVVNDVPHGTITKQWYYSESLDMNRRLSVYTPPGYENSKNDYPVLYLLHGAGGDEEAWLALGRASQILDNLIAEGKVKPMVVVMPNGNVIQQAAPGEGVKGYYTPQFMMPKTMEGTFEASFKDIMAFIEANYRIKKGKKNTGIAGLSMGGYHSLHISRYYENTFDYVGLFSPATLPTKDKHSDVYNNIEETLKTQKENKYQLYWIGIGKEDFLFKNVIDFRNTLDSIGMTYEYHESEGGHEWKNWRDYLVLFLPKLF</sequence>
<dbReference type="InterPro" id="IPR014756">
    <property type="entry name" value="Ig_E-set"/>
</dbReference>
<reference evidence="2" key="1">
    <citation type="submission" date="2022-07" db="EMBL/GenBank/DDBJ databases">
        <title>Taxonomy of Novel Oxalotrophic and Methylotrophic Bacteria.</title>
        <authorList>
            <person name="Sahin N."/>
            <person name="Tani A."/>
        </authorList>
    </citation>
    <scope>NUCLEOTIDE SEQUENCE</scope>
    <source>
        <strain evidence="2">Y10</strain>
    </source>
</reference>
<dbReference type="PANTHER" id="PTHR48098:SF1">
    <property type="entry name" value="DIACYLGLYCEROL ACYLTRANSFERASE_MYCOLYLTRANSFERASE AG85A"/>
    <property type="match status" value="1"/>
</dbReference>
<feature type="chain" id="PRO_5046613999" description="Esterase" evidence="1">
    <location>
        <begin position="21"/>
        <end position="385"/>
    </location>
</feature>
<dbReference type="InterPro" id="IPR013783">
    <property type="entry name" value="Ig-like_fold"/>
</dbReference>
<dbReference type="Proteomes" id="UP001143543">
    <property type="component" value="Unassembled WGS sequence"/>
</dbReference>
<dbReference type="SUPFAM" id="SSF81296">
    <property type="entry name" value="E set domains"/>
    <property type="match status" value="1"/>
</dbReference>
<keyword evidence="3" id="KW-1185">Reference proteome</keyword>
<keyword evidence="1" id="KW-0732">Signal</keyword>
<evidence type="ECO:0008006" key="4">
    <source>
        <dbReference type="Google" id="ProtNLM"/>
    </source>
</evidence>
<evidence type="ECO:0000313" key="3">
    <source>
        <dbReference type="Proteomes" id="UP001143543"/>
    </source>
</evidence>
<dbReference type="CDD" id="cd11294">
    <property type="entry name" value="E_set_Esterase_like_N"/>
    <property type="match status" value="1"/>
</dbReference>
<dbReference type="EMBL" id="BRVO01000002">
    <property type="protein sequence ID" value="GLB49650.1"/>
    <property type="molecule type" value="Genomic_DNA"/>
</dbReference>
<dbReference type="SUPFAM" id="SSF53474">
    <property type="entry name" value="alpha/beta-Hydrolases"/>
    <property type="match status" value="1"/>
</dbReference>
<accession>A0ABQ5MJR4</accession>
<dbReference type="PANTHER" id="PTHR48098">
    <property type="entry name" value="ENTEROCHELIN ESTERASE-RELATED"/>
    <property type="match status" value="1"/>
</dbReference>
<proteinExistence type="predicted"/>
<feature type="signal peptide" evidence="1">
    <location>
        <begin position="1"/>
        <end position="20"/>
    </location>
</feature>
<dbReference type="RefSeq" id="WP_281765276.1">
    <property type="nucleotide sequence ID" value="NZ_BRVO01000002.1"/>
</dbReference>
<dbReference type="Gene3D" id="3.40.50.1820">
    <property type="entry name" value="alpha/beta hydrolase"/>
    <property type="match status" value="1"/>
</dbReference>